<sequence length="42" mass="4735">MTQEEILKYAVESGMLDLNEISEKANIGLIQKVKETIKGKIK</sequence>
<dbReference type="RefSeq" id="WP_349944482.1">
    <property type="nucleotide sequence ID" value="NZ_CP157940.1"/>
</dbReference>
<organism evidence="1">
    <name type="scientific">Lacrimispora sp. BS-2</name>
    <dbReference type="NCBI Taxonomy" id="3151850"/>
    <lineage>
        <taxon>Bacteria</taxon>
        <taxon>Bacillati</taxon>
        <taxon>Bacillota</taxon>
        <taxon>Clostridia</taxon>
        <taxon>Lachnospirales</taxon>
        <taxon>Lachnospiraceae</taxon>
        <taxon>Lacrimispora</taxon>
    </lineage>
</organism>
<accession>A0AAU7PMK0</accession>
<dbReference type="AlphaFoldDB" id="A0AAU7PMK0"/>
<gene>
    <name evidence="1" type="ORF">ABFV83_13235</name>
</gene>
<reference evidence="1" key="1">
    <citation type="submission" date="2024-06" db="EMBL/GenBank/DDBJ databases">
        <title>Lacrimispora cavernae sp. nov., a novel anaerobe isolated from bat guano pile inside a cave.</title>
        <authorList>
            <person name="Miller S.L."/>
            <person name="Lu N."/>
            <person name="King J."/>
            <person name="Sankaranarayanan K."/>
            <person name="Lawson P.A."/>
        </authorList>
    </citation>
    <scope>NUCLEOTIDE SEQUENCE</scope>
    <source>
        <strain evidence="1">BS-2</strain>
    </source>
</reference>
<protein>
    <submittedName>
        <fullName evidence="1">Uncharacterized protein</fullName>
    </submittedName>
</protein>
<dbReference type="EMBL" id="CP157940">
    <property type="protein sequence ID" value="XBS52801.1"/>
    <property type="molecule type" value="Genomic_DNA"/>
</dbReference>
<name>A0AAU7PMK0_9FIRM</name>
<proteinExistence type="predicted"/>
<evidence type="ECO:0000313" key="1">
    <source>
        <dbReference type="EMBL" id="XBS52801.1"/>
    </source>
</evidence>